<dbReference type="EMBL" id="RCMI01000432">
    <property type="protein sequence ID" value="KAG2911091.1"/>
    <property type="molecule type" value="Genomic_DNA"/>
</dbReference>
<reference evidence="2" key="2">
    <citation type="submission" date="2018-10" db="EMBL/GenBank/DDBJ databases">
        <title>Effector identification in a new, highly contiguous assembly of the strawberry crown rot pathogen Phytophthora cactorum.</title>
        <authorList>
            <person name="Armitage A.D."/>
            <person name="Nellist C.F."/>
            <person name="Bates H."/>
            <person name="Vickerstaff R.J."/>
            <person name="Harrison R.J."/>
        </authorList>
    </citation>
    <scope>NUCLEOTIDE SEQUENCE</scope>
    <source>
        <strain evidence="2">15-7</strain>
        <strain evidence="3">4032</strain>
        <strain evidence="4">4040</strain>
        <strain evidence="5">P415</strain>
        <strain evidence="6">P421</strain>
    </source>
</reference>
<dbReference type="VEuPathDB" id="FungiDB:PC110_g3402"/>
<name>A0A329SXY4_9STRA</name>
<dbReference type="EMBL" id="RCMK01000270">
    <property type="protein sequence ID" value="KAG2939685.1"/>
    <property type="molecule type" value="Genomic_DNA"/>
</dbReference>
<dbReference type="Proteomes" id="UP000760860">
    <property type="component" value="Unassembled WGS sequence"/>
</dbReference>
<keyword evidence="9" id="KW-1185">Reference proteome</keyword>
<dbReference type="Proteomes" id="UP000736787">
    <property type="component" value="Unassembled WGS sequence"/>
</dbReference>
<evidence type="ECO:0000256" key="1">
    <source>
        <dbReference type="SAM" id="Phobius"/>
    </source>
</evidence>
<dbReference type="EMBL" id="MJFZ01000048">
    <property type="protein sequence ID" value="RAW40422.1"/>
    <property type="molecule type" value="Genomic_DNA"/>
</dbReference>
<proteinExistence type="predicted"/>
<reference evidence="8 9" key="1">
    <citation type="submission" date="2018-01" db="EMBL/GenBank/DDBJ databases">
        <title>Draft genome of the strawberry crown rot pathogen Phytophthora cactorum.</title>
        <authorList>
            <person name="Armitage A.D."/>
            <person name="Lysoe E."/>
            <person name="Nellist C.F."/>
            <person name="Harrison R.J."/>
            <person name="Brurberg M.B."/>
        </authorList>
    </citation>
    <scope>NUCLEOTIDE SEQUENCE [LARGE SCALE GENOMIC DNA]</scope>
    <source>
        <strain evidence="8 9">10300</strain>
    </source>
</reference>
<keyword evidence="1" id="KW-1133">Transmembrane helix</keyword>
<dbReference type="OrthoDB" id="129219at2759"/>
<dbReference type="EMBL" id="RCMV01000309">
    <property type="protein sequence ID" value="KAG3219484.1"/>
    <property type="molecule type" value="Genomic_DNA"/>
</dbReference>
<keyword evidence="1" id="KW-0812">Transmembrane</keyword>
<evidence type="ECO:0000313" key="5">
    <source>
        <dbReference type="EMBL" id="KAG2977901.1"/>
    </source>
</evidence>
<dbReference type="Proteomes" id="UP000688947">
    <property type="component" value="Unassembled WGS sequence"/>
</dbReference>
<feature type="transmembrane region" description="Helical" evidence="1">
    <location>
        <begin position="27"/>
        <end position="44"/>
    </location>
</feature>
<dbReference type="Proteomes" id="UP000251314">
    <property type="component" value="Unassembled WGS sequence"/>
</dbReference>
<reference evidence="7" key="3">
    <citation type="submission" date="2021-01" db="EMBL/GenBank/DDBJ databases">
        <title>Phytophthora aleatoria, a newly-described species from Pinus radiata is distinct from Phytophthora cactorum isolates based on comparative genomics.</title>
        <authorList>
            <person name="Mcdougal R."/>
            <person name="Panda P."/>
            <person name="Williams N."/>
            <person name="Studholme D.J."/>
        </authorList>
    </citation>
    <scope>NUCLEOTIDE SEQUENCE</scope>
    <source>
        <strain evidence="7">NZFS 3830</strain>
    </source>
</reference>
<evidence type="ECO:0000313" key="8">
    <source>
        <dbReference type="EMBL" id="RAW40422.1"/>
    </source>
</evidence>
<evidence type="ECO:0000313" key="7">
    <source>
        <dbReference type="EMBL" id="KAG6958292.1"/>
    </source>
</evidence>
<dbReference type="Proteomes" id="UP000697107">
    <property type="component" value="Unassembled WGS sequence"/>
</dbReference>
<dbReference type="EMBL" id="JAENGZ010000497">
    <property type="protein sequence ID" value="KAG6958292.1"/>
    <property type="molecule type" value="Genomic_DNA"/>
</dbReference>
<dbReference type="EMBL" id="RCMG01000149">
    <property type="protein sequence ID" value="KAG2861614.1"/>
    <property type="molecule type" value="Genomic_DNA"/>
</dbReference>
<keyword evidence="1" id="KW-0472">Membrane</keyword>
<accession>A0A329SXY4</accession>
<comment type="caution">
    <text evidence="8">The sequence shown here is derived from an EMBL/GenBank/DDBJ whole genome shotgun (WGS) entry which is preliminary data.</text>
</comment>
<protein>
    <submittedName>
        <fullName evidence="8">Uncharacterized protein</fullName>
    </submittedName>
</protein>
<dbReference type="AlphaFoldDB" id="A0A329SXY4"/>
<dbReference type="EMBL" id="RCML01000409">
    <property type="protein sequence ID" value="KAG2977901.1"/>
    <property type="molecule type" value="Genomic_DNA"/>
</dbReference>
<organism evidence="8 9">
    <name type="scientific">Phytophthora cactorum</name>
    <dbReference type="NCBI Taxonomy" id="29920"/>
    <lineage>
        <taxon>Eukaryota</taxon>
        <taxon>Sar</taxon>
        <taxon>Stramenopiles</taxon>
        <taxon>Oomycota</taxon>
        <taxon>Peronosporomycetes</taxon>
        <taxon>Peronosporales</taxon>
        <taxon>Peronosporaceae</taxon>
        <taxon>Phytophthora</taxon>
    </lineage>
</organism>
<evidence type="ECO:0000313" key="2">
    <source>
        <dbReference type="EMBL" id="KAG2861614.1"/>
    </source>
</evidence>
<evidence type="ECO:0000313" key="3">
    <source>
        <dbReference type="EMBL" id="KAG2911091.1"/>
    </source>
</evidence>
<evidence type="ECO:0000313" key="9">
    <source>
        <dbReference type="Proteomes" id="UP000251314"/>
    </source>
</evidence>
<evidence type="ECO:0000313" key="4">
    <source>
        <dbReference type="EMBL" id="KAG2939685.1"/>
    </source>
</evidence>
<gene>
    <name evidence="7" type="ORF">JG687_00009486</name>
    <name evidence="8" type="ORF">PC110_g3402</name>
    <name evidence="2" type="ORF">PC113_g7013</name>
    <name evidence="3" type="ORF">PC115_g12683</name>
    <name evidence="4" type="ORF">PC117_g10846</name>
    <name evidence="5" type="ORF">PC118_g12593</name>
    <name evidence="6" type="ORF">PC129_g9730</name>
</gene>
<dbReference type="Proteomes" id="UP000735874">
    <property type="component" value="Unassembled WGS sequence"/>
</dbReference>
<sequence>MSGAPGMMAGGPRGGVNVGGGSSTGRAVFALCGGLAGAYYGFYLQSKYMEERQVAALVETEARKRLEAEKITQK</sequence>
<evidence type="ECO:0000313" key="6">
    <source>
        <dbReference type="EMBL" id="KAG3219484.1"/>
    </source>
</evidence>
<dbReference type="Proteomes" id="UP000774804">
    <property type="component" value="Unassembled WGS sequence"/>
</dbReference>